<feature type="transmembrane region" description="Helical" evidence="7">
    <location>
        <begin position="12"/>
        <end position="33"/>
    </location>
</feature>
<dbReference type="InterPro" id="IPR005821">
    <property type="entry name" value="Ion_trans_dom"/>
</dbReference>
<keyword evidence="3" id="KW-0677">Repeat</keyword>
<gene>
    <name evidence="9" type="ORF">RUM44_013107</name>
</gene>
<comment type="caution">
    <text evidence="9">The sequence shown here is derived from an EMBL/GenBank/DDBJ whole genome shotgun (WGS) entry which is preliminary data.</text>
</comment>
<dbReference type="PANTHER" id="PTHR10582">
    <property type="entry name" value="TRANSIENT RECEPTOR POTENTIAL ION CHANNEL PROTEIN"/>
    <property type="match status" value="1"/>
</dbReference>
<evidence type="ECO:0000313" key="10">
    <source>
        <dbReference type="Proteomes" id="UP001359485"/>
    </source>
</evidence>
<feature type="transmembrane region" description="Helical" evidence="7">
    <location>
        <begin position="82"/>
        <end position="107"/>
    </location>
</feature>
<evidence type="ECO:0000256" key="5">
    <source>
        <dbReference type="ARBA" id="ARBA00023136"/>
    </source>
</evidence>
<keyword evidence="4 7" id="KW-1133">Transmembrane helix</keyword>
<comment type="subcellular location">
    <subcellularLocation>
        <location evidence="1">Membrane</location>
        <topology evidence="1">Multi-pass membrane protein</topology>
    </subcellularLocation>
</comment>
<dbReference type="EMBL" id="JAWJWF010000001">
    <property type="protein sequence ID" value="KAK6641396.1"/>
    <property type="molecule type" value="Genomic_DNA"/>
</dbReference>
<feature type="domain" description="Ion transport" evidence="8">
    <location>
        <begin position="42"/>
        <end position="192"/>
    </location>
</feature>
<evidence type="ECO:0000256" key="4">
    <source>
        <dbReference type="ARBA" id="ARBA00022989"/>
    </source>
</evidence>
<evidence type="ECO:0000313" key="9">
    <source>
        <dbReference type="EMBL" id="KAK6641396.1"/>
    </source>
</evidence>
<reference evidence="9 10" key="1">
    <citation type="submission" date="2023-09" db="EMBL/GenBank/DDBJ databases">
        <title>Genomes of two closely related lineages of the louse Polyplax serrata with different host specificities.</title>
        <authorList>
            <person name="Martinu J."/>
            <person name="Tarabai H."/>
            <person name="Stefka J."/>
            <person name="Hypsa V."/>
        </authorList>
    </citation>
    <scope>NUCLEOTIDE SEQUENCE [LARGE SCALE GENOMIC DNA]</scope>
    <source>
        <strain evidence="9">98ZLc_SE</strain>
    </source>
</reference>
<feature type="compositionally biased region" description="Pro residues" evidence="6">
    <location>
        <begin position="289"/>
        <end position="302"/>
    </location>
</feature>
<proteinExistence type="predicted"/>
<keyword evidence="2 7" id="KW-0812">Transmembrane</keyword>
<name>A0ABR1BD90_POLSC</name>
<evidence type="ECO:0000259" key="8">
    <source>
        <dbReference type="Pfam" id="PF00520"/>
    </source>
</evidence>
<sequence length="302" mass="34810">MPGRQDNTTKNMTAPSRVMFLSSCCVMQLVPWLRFTCQAETEDKVAVIIMLTTAPYFLFFCRGFKTVGPFVVMIYRMIRGDLLRFVCIYIVFVMGYSQAYYIIFLSFDNPKTPDGVDDSGTNPMQSPVESIMAMFLMSLTNFGEYYGAFEKTEHEFVAKLMFVIYMAIVAILLVNMLIAMMGNTYQKIAETRNEWQRQWARIVLVVERGVSPRERLKKLMLYSQPMSDGRRALVLRLHQSPEDKREMKDILDLKRVHNRMVQRRKAKGNKNFSFAGTPKHGIKNRLLGPVPPLKSIPPKPVT</sequence>
<dbReference type="InterPro" id="IPR024862">
    <property type="entry name" value="TRPV"/>
</dbReference>
<protein>
    <recommendedName>
        <fullName evidence="8">Ion transport domain-containing protein</fullName>
    </recommendedName>
</protein>
<feature type="transmembrane region" description="Helical" evidence="7">
    <location>
        <begin position="45"/>
        <end position="61"/>
    </location>
</feature>
<evidence type="ECO:0000256" key="1">
    <source>
        <dbReference type="ARBA" id="ARBA00004141"/>
    </source>
</evidence>
<feature type="transmembrane region" description="Helical" evidence="7">
    <location>
        <begin position="160"/>
        <end position="182"/>
    </location>
</feature>
<dbReference type="PANTHER" id="PTHR10582:SF28">
    <property type="entry name" value="NANCHUNG, ISOFORM B"/>
    <property type="match status" value="1"/>
</dbReference>
<feature type="transmembrane region" description="Helical" evidence="7">
    <location>
        <begin position="127"/>
        <end position="148"/>
    </location>
</feature>
<evidence type="ECO:0000256" key="6">
    <source>
        <dbReference type="SAM" id="MobiDB-lite"/>
    </source>
</evidence>
<evidence type="ECO:0000256" key="7">
    <source>
        <dbReference type="SAM" id="Phobius"/>
    </source>
</evidence>
<accession>A0ABR1BD90</accession>
<evidence type="ECO:0000256" key="3">
    <source>
        <dbReference type="ARBA" id="ARBA00022737"/>
    </source>
</evidence>
<evidence type="ECO:0000256" key="2">
    <source>
        <dbReference type="ARBA" id="ARBA00022692"/>
    </source>
</evidence>
<keyword evidence="5 7" id="KW-0472">Membrane</keyword>
<organism evidence="9 10">
    <name type="scientific">Polyplax serrata</name>
    <name type="common">Common mouse louse</name>
    <dbReference type="NCBI Taxonomy" id="468196"/>
    <lineage>
        <taxon>Eukaryota</taxon>
        <taxon>Metazoa</taxon>
        <taxon>Ecdysozoa</taxon>
        <taxon>Arthropoda</taxon>
        <taxon>Hexapoda</taxon>
        <taxon>Insecta</taxon>
        <taxon>Pterygota</taxon>
        <taxon>Neoptera</taxon>
        <taxon>Paraneoptera</taxon>
        <taxon>Psocodea</taxon>
        <taxon>Troctomorpha</taxon>
        <taxon>Phthiraptera</taxon>
        <taxon>Anoplura</taxon>
        <taxon>Polyplacidae</taxon>
        <taxon>Polyplax</taxon>
    </lineage>
</organism>
<feature type="region of interest" description="Disordered" evidence="6">
    <location>
        <begin position="270"/>
        <end position="302"/>
    </location>
</feature>
<keyword evidence="10" id="KW-1185">Reference proteome</keyword>
<dbReference type="Pfam" id="PF00520">
    <property type="entry name" value="Ion_trans"/>
    <property type="match status" value="1"/>
</dbReference>
<dbReference type="Proteomes" id="UP001359485">
    <property type="component" value="Unassembled WGS sequence"/>
</dbReference>